<organism evidence="5">
    <name type="scientific">candidate division WOR-3 bacterium</name>
    <dbReference type="NCBI Taxonomy" id="2052148"/>
    <lineage>
        <taxon>Bacteria</taxon>
        <taxon>Bacteria division WOR-3</taxon>
    </lineage>
</organism>
<feature type="domain" description="Nitroreductase" evidence="4">
    <location>
        <begin position="22"/>
        <end position="77"/>
    </location>
</feature>
<dbReference type="EMBL" id="DQWE01000153">
    <property type="protein sequence ID" value="HDI82787.1"/>
    <property type="molecule type" value="Genomic_DNA"/>
</dbReference>
<reference evidence="5" key="1">
    <citation type="journal article" date="2020" name="mSystems">
        <title>Genome- and Community-Level Interaction Insights into Carbon Utilization and Element Cycling Functions of Hydrothermarchaeota in Hydrothermal Sediment.</title>
        <authorList>
            <person name="Zhou Z."/>
            <person name="Liu Y."/>
            <person name="Xu W."/>
            <person name="Pan J."/>
            <person name="Luo Z.H."/>
            <person name="Li M."/>
        </authorList>
    </citation>
    <scope>NUCLEOTIDE SEQUENCE [LARGE SCALE GENOMIC DNA]</scope>
    <source>
        <strain evidence="5">HyVt-102</strain>
    </source>
</reference>
<dbReference type="Gene3D" id="3.40.109.10">
    <property type="entry name" value="NADH Oxidase"/>
    <property type="match status" value="1"/>
</dbReference>
<dbReference type="GO" id="GO:0016491">
    <property type="term" value="F:oxidoreductase activity"/>
    <property type="evidence" value="ECO:0007669"/>
    <property type="project" value="UniProtKB-KW"/>
</dbReference>
<keyword evidence="2" id="KW-0288">FMN</keyword>
<dbReference type="Pfam" id="PF00881">
    <property type="entry name" value="Nitroreductase"/>
    <property type="match status" value="1"/>
</dbReference>
<evidence type="ECO:0000256" key="3">
    <source>
        <dbReference type="ARBA" id="ARBA00023002"/>
    </source>
</evidence>
<protein>
    <recommendedName>
        <fullName evidence="4">Nitroreductase domain-containing protein</fullName>
    </recommendedName>
</protein>
<feature type="non-terminal residue" evidence="5">
    <location>
        <position position="1"/>
    </location>
</feature>
<gene>
    <name evidence="5" type="ORF">ENF18_03230</name>
</gene>
<keyword evidence="3" id="KW-0560">Oxidoreductase</keyword>
<evidence type="ECO:0000256" key="2">
    <source>
        <dbReference type="ARBA" id="ARBA00022643"/>
    </source>
</evidence>
<evidence type="ECO:0000259" key="4">
    <source>
        <dbReference type="Pfam" id="PF00881"/>
    </source>
</evidence>
<dbReference type="InterPro" id="IPR000415">
    <property type="entry name" value="Nitroreductase-like"/>
</dbReference>
<dbReference type="SUPFAM" id="SSF55469">
    <property type="entry name" value="FMN-dependent nitroreductase-like"/>
    <property type="match status" value="1"/>
</dbReference>
<sequence length="108" mass="12735">VVVLADKERFIARAGGFVMRTDYYLIDIGIACEHFVLQAQELGLRTCYIGYFNERGLRKLLKIPRRYKIVLLIAVGYPAEEKDEDMKKKRKPIDEIMFFNRLDKKKFS</sequence>
<dbReference type="InterPro" id="IPR050627">
    <property type="entry name" value="Nitroreductase/BluB"/>
</dbReference>
<accession>A0A7C0VA47</accession>
<dbReference type="PANTHER" id="PTHR23026:SF90">
    <property type="entry name" value="IODOTYROSINE DEIODINASE 1"/>
    <property type="match status" value="1"/>
</dbReference>
<dbReference type="AlphaFoldDB" id="A0A7C0VA47"/>
<dbReference type="InterPro" id="IPR029479">
    <property type="entry name" value="Nitroreductase"/>
</dbReference>
<dbReference type="PANTHER" id="PTHR23026">
    <property type="entry name" value="NADPH NITROREDUCTASE"/>
    <property type="match status" value="1"/>
</dbReference>
<evidence type="ECO:0000256" key="1">
    <source>
        <dbReference type="ARBA" id="ARBA00022630"/>
    </source>
</evidence>
<evidence type="ECO:0000313" key="5">
    <source>
        <dbReference type="EMBL" id="HDI82787.1"/>
    </source>
</evidence>
<keyword evidence="1" id="KW-0285">Flavoprotein</keyword>
<dbReference type="Proteomes" id="UP000885847">
    <property type="component" value="Unassembled WGS sequence"/>
</dbReference>
<name>A0A7C0VA47_UNCW3</name>
<comment type="caution">
    <text evidence="5">The sequence shown here is derived from an EMBL/GenBank/DDBJ whole genome shotgun (WGS) entry which is preliminary data.</text>
</comment>
<proteinExistence type="predicted"/>